<evidence type="ECO:0000259" key="11">
    <source>
        <dbReference type="Pfam" id="PF01087"/>
    </source>
</evidence>
<dbReference type="HAMAP" id="MF_00571">
    <property type="entry name" value="GalP_UDP_trans"/>
    <property type="match status" value="1"/>
</dbReference>
<evidence type="ECO:0000256" key="10">
    <source>
        <dbReference type="HAMAP-Rule" id="MF_00571"/>
    </source>
</evidence>
<evidence type="ECO:0000256" key="2">
    <source>
        <dbReference type="ARBA" id="ARBA00004496"/>
    </source>
</evidence>
<dbReference type="EMBL" id="CP093366">
    <property type="protein sequence ID" value="UQS81997.1"/>
    <property type="molecule type" value="Genomic_DNA"/>
</dbReference>
<feature type="domain" description="Galactose-1-phosphate uridyl transferase C-terminal" evidence="12">
    <location>
        <begin position="240"/>
        <end position="415"/>
    </location>
</feature>
<reference evidence="13" key="1">
    <citation type="journal article" date="2022" name="Int. J. Syst. Evol. Microbiol.">
        <title>Apilactobacillus apisilvae sp. nov., Nicolia spurrieriana gen. nov. sp. nov., Bombilactobacillus folatiphilus sp. nov. and Bombilactobacillus thymidiniphilus sp. nov., four new lactic acid bacterial isolates from stingless bees Tetragonula carbonaria and Austroplebeia australis.</title>
        <authorList>
            <person name="Oliphant S.A."/>
            <person name="Watson-Haigh N.S."/>
            <person name="Sumby K.M."/>
            <person name="Gardner J."/>
            <person name="Groom S."/>
            <person name="Jiranek V."/>
        </authorList>
    </citation>
    <scope>NUCLEOTIDE SEQUENCE</scope>
    <source>
        <strain evidence="13">SG4_D2</strain>
    </source>
</reference>
<dbReference type="InterPro" id="IPR005850">
    <property type="entry name" value="GalP_Utransf_C"/>
</dbReference>
<dbReference type="Pfam" id="PF01087">
    <property type="entry name" value="GalP_UDP_transf"/>
    <property type="match status" value="1"/>
</dbReference>
<dbReference type="Pfam" id="PF02744">
    <property type="entry name" value="GalP_UDP_tr_C"/>
    <property type="match status" value="1"/>
</dbReference>
<keyword evidence="5 10" id="KW-0963">Cytoplasm</keyword>
<keyword evidence="14" id="KW-1185">Reference proteome</keyword>
<dbReference type="PIRSF" id="PIRSF006005">
    <property type="entry name" value="GalT_BS"/>
    <property type="match status" value="1"/>
</dbReference>
<evidence type="ECO:0000259" key="12">
    <source>
        <dbReference type="Pfam" id="PF02744"/>
    </source>
</evidence>
<dbReference type="PANTHER" id="PTHR39191:SF1">
    <property type="entry name" value="DUF4922 DOMAIN-CONTAINING PROTEIN"/>
    <property type="match status" value="1"/>
</dbReference>
<comment type="catalytic activity">
    <reaction evidence="1 10">
        <text>alpha-D-galactose 1-phosphate + UDP-alpha-D-glucose = alpha-D-glucose 1-phosphate + UDP-alpha-D-galactose</text>
        <dbReference type="Rhea" id="RHEA:13989"/>
        <dbReference type="ChEBI" id="CHEBI:58336"/>
        <dbReference type="ChEBI" id="CHEBI:58601"/>
        <dbReference type="ChEBI" id="CHEBI:58885"/>
        <dbReference type="ChEBI" id="CHEBI:66914"/>
        <dbReference type="EC" id="2.7.7.12"/>
    </reaction>
</comment>
<keyword evidence="7 10" id="KW-0548">Nucleotidyltransferase</keyword>
<keyword evidence="6 10" id="KW-0808">Transferase</keyword>
<evidence type="ECO:0000256" key="7">
    <source>
        <dbReference type="ARBA" id="ARBA00022695"/>
    </source>
</evidence>
<dbReference type="InterPro" id="IPR005849">
    <property type="entry name" value="GalP_Utransf_N"/>
</dbReference>
<dbReference type="PANTHER" id="PTHR39191">
    <property type="entry name" value="GALACTOSE-1-PHOSPHATE URIDYLYLTRANSFERASE"/>
    <property type="match status" value="1"/>
</dbReference>
<feature type="domain" description="Galactose-1-phosphate uridyl transferase N-terminal" evidence="11">
    <location>
        <begin position="49"/>
        <end position="220"/>
    </location>
</feature>
<comment type="similarity">
    <text evidence="4 10">Belongs to the galactose-1-phosphate uridylyltransferase type 2 family.</text>
</comment>
<evidence type="ECO:0000313" key="14">
    <source>
        <dbReference type="Proteomes" id="UP000831495"/>
    </source>
</evidence>
<dbReference type="InterPro" id="IPR000766">
    <property type="entry name" value="GalP_uridyl_Trfase_II"/>
</dbReference>
<dbReference type="RefSeq" id="WP_249514265.1">
    <property type="nucleotide sequence ID" value="NZ_CP093366.1"/>
</dbReference>
<organism evidence="13 14">
    <name type="scientific">Bombilactobacillus folatiphilus</name>
    <dbReference type="NCBI Taxonomy" id="2923362"/>
    <lineage>
        <taxon>Bacteria</taxon>
        <taxon>Bacillati</taxon>
        <taxon>Bacillota</taxon>
        <taxon>Bacilli</taxon>
        <taxon>Lactobacillales</taxon>
        <taxon>Lactobacillaceae</taxon>
        <taxon>Bombilactobacillus</taxon>
    </lineage>
</organism>
<comment type="pathway">
    <text evidence="3 10">Carbohydrate metabolism; galactose metabolism.</text>
</comment>
<dbReference type="EC" id="2.7.7.12" evidence="10"/>
<evidence type="ECO:0000256" key="1">
    <source>
        <dbReference type="ARBA" id="ARBA00001107"/>
    </source>
</evidence>
<gene>
    <name evidence="10" type="primary">galT</name>
    <name evidence="13" type="ORF">MOO45_07350</name>
</gene>
<evidence type="ECO:0000256" key="6">
    <source>
        <dbReference type="ARBA" id="ARBA00022679"/>
    </source>
</evidence>
<evidence type="ECO:0000256" key="9">
    <source>
        <dbReference type="ARBA" id="ARBA00023277"/>
    </source>
</evidence>
<protein>
    <recommendedName>
        <fullName evidence="10">Galactose-1-phosphate uridylyltransferase</fullName>
        <shortName evidence="10">Gal-1-P uridylyltransferase</shortName>
        <ecNumber evidence="10">2.7.7.12</ecNumber>
    </recommendedName>
    <alternativeName>
        <fullName evidence="10">UDP-glucose--hexose-1-phosphate uridylyltransferase</fullName>
    </alternativeName>
</protein>
<dbReference type="GO" id="GO:0016779">
    <property type="term" value="F:nucleotidyltransferase activity"/>
    <property type="evidence" value="ECO:0007669"/>
    <property type="project" value="UniProtKB-KW"/>
</dbReference>
<keyword evidence="8 10" id="KW-0299">Galactose metabolism</keyword>
<name>A0ABY4P8Q1_9LACO</name>
<evidence type="ECO:0000256" key="5">
    <source>
        <dbReference type="ARBA" id="ARBA00022490"/>
    </source>
</evidence>
<evidence type="ECO:0000256" key="8">
    <source>
        <dbReference type="ARBA" id="ARBA00023144"/>
    </source>
</evidence>
<accession>A0ABY4P8Q1</accession>
<comment type="subcellular location">
    <subcellularLocation>
        <location evidence="2 10">Cytoplasm</location>
    </subcellularLocation>
</comment>
<evidence type="ECO:0000313" key="13">
    <source>
        <dbReference type="EMBL" id="UQS81997.1"/>
    </source>
</evidence>
<keyword evidence="9 10" id="KW-0119">Carbohydrate metabolism</keyword>
<dbReference type="InterPro" id="IPR023425">
    <property type="entry name" value="GalP_uridyl_Trfase_II_CS"/>
</dbReference>
<evidence type="ECO:0000256" key="3">
    <source>
        <dbReference type="ARBA" id="ARBA00004947"/>
    </source>
</evidence>
<sequence length="493" mass="55774">MPTLIEHFADLIIASQQTYQPLDRRYLINVIYQQVGSTPKSANWPTTLIATARQLVRYAVTNRMIENRLAAKERLLAQLTDLYTPTPARVNQQFWNQYQFSPQAATDYFYQLSQANDYIKMAAIQKNIQFQTASPYGRFEVTINLSKPEKDPRAIAQAQKVAQNYPHDALSFENEGFAGDAQHAPRRNHRLVRLTLGGQTFGLQYSPYAYFEQHCILLSQAEQVMHIDALTFHNLLDAVDLFPHYFFGSNADLPIVGGSILAHDHYQGGQHVFAMDRAPIVQKVTLGRFPDVQAGILQWPVSTLRLQSTNKQHLVQAAELILACWQRYSDPQVGIVAQSDGQQHHTLTPIARKQGSTYELDLALRDNQTSKQFPDGIFHPHPELHHIKKENIGLIEVMGLAILPPRLVPELTAVKQFLLGQKVKVNPIHQPWVQQIQQKHQVTVANVDATLQTELGQVFQQVLEDVGVFKQNAIGQAAWQRFIAAINVFASKD</sequence>
<evidence type="ECO:0000256" key="4">
    <source>
        <dbReference type="ARBA" id="ARBA00008706"/>
    </source>
</evidence>
<dbReference type="Proteomes" id="UP000831495">
    <property type="component" value="Chromosome"/>
</dbReference>
<dbReference type="PROSITE" id="PS01163">
    <property type="entry name" value="GAL_P_UDP_TRANSF_II"/>
    <property type="match status" value="1"/>
</dbReference>
<proteinExistence type="inferred from homology"/>